<organism evidence="1 2">
    <name type="scientific">Mollisia scopiformis</name>
    <name type="common">Conifer needle endophyte fungus</name>
    <name type="synonym">Phialocephala scopiformis</name>
    <dbReference type="NCBI Taxonomy" id="149040"/>
    <lineage>
        <taxon>Eukaryota</taxon>
        <taxon>Fungi</taxon>
        <taxon>Dikarya</taxon>
        <taxon>Ascomycota</taxon>
        <taxon>Pezizomycotina</taxon>
        <taxon>Leotiomycetes</taxon>
        <taxon>Helotiales</taxon>
        <taxon>Mollisiaceae</taxon>
        <taxon>Mollisia</taxon>
    </lineage>
</organism>
<dbReference type="KEGG" id="psco:LY89DRAFT_376643"/>
<name>A0A194XMN5_MOLSC</name>
<gene>
    <name evidence="1" type="ORF">LY89DRAFT_376643</name>
</gene>
<evidence type="ECO:0000313" key="2">
    <source>
        <dbReference type="Proteomes" id="UP000070700"/>
    </source>
</evidence>
<dbReference type="AlphaFoldDB" id="A0A194XMN5"/>
<dbReference type="RefSeq" id="XP_018075875.1">
    <property type="nucleotide sequence ID" value="XM_018207095.1"/>
</dbReference>
<dbReference type="Proteomes" id="UP000070700">
    <property type="component" value="Unassembled WGS sequence"/>
</dbReference>
<dbReference type="InParanoid" id="A0A194XMN5"/>
<dbReference type="EMBL" id="KQ947407">
    <property type="protein sequence ID" value="KUJ21520.1"/>
    <property type="molecule type" value="Genomic_DNA"/>
</dbReference>
<keyword evidence="2" id="KW-1185">Reference proteome</keyword>
<sequence length="82" mass="9308">MCRLGHLILDRGKGLLMCWCLARELISHASKSHPDPQAWIGMACDTSSAPAYPWSVYNVTKYETMSSLDINMQKPQIRTRLL</sequence>
<evidence type="ECO:0000313" key="1">
    <source>
        <dbReference type="EMBL" id="KUJ21520.1"/>
    </source>
</evidence>
<accession>A0A194XMN5</accession>
<reference evidence="1 2" key="1">
    <citation type="submission" date="2015-10" db="EMBL/GenBank/DDBJ databases">
        <title>Full genome of DAOMC 229536 Phialocephala scopiformis, a fungal endophyte of spruce producing the potent anti-insectan compound rugulosin.</title>
        <authorList>
            <consortium name="DOE Joint Genome Institute"/>
            <person name="Walker A.K."/>
            <person name="Frasz S.L."/>
            <person name="Seifert K.A."/>
            <person name="Miller J.D."/>
            <person name="Mondo S.J."/>
            <person name="Labutti K."/>
            <person name="Lipzen A."/>
            <person name="Dockter R."/>
            <person name="Kennedy M."/>
            <person name="Grigoriev I.V."/>
            <person name="Spatafora J.W."/>
        </authorList>
    </citation>
    <scope>NUCLEOTIDE SEQUENCE [LARGE SCALE GENOMIC DNA]</scope>
    <source>
        <strain evidence="1 2">CBS 120377</strain>
    </source>
</reference>
<proteinExistence type="predicted"/>
<dbReference type="GeneID" id="28816821"/>
<protein>
    <submittedName>
        <fullName evidence="1">Uncharacterized protein</fullName>
    </submittedName>
</protein>